<evidence type="ECO:0000256" key="2">
    <source>
        <dbReference type="SAM" id="MobiDB-lite"/>
    </source>
</evidence>
<keyword evidence="1" id="KW-0560">Oxidoreductase</keyword>
<sequence>MTDNIDINAKLFPPPEYQNVVKNPLAPRTWPGVTPDSTKTLQAILTDNHKRWHVFFNDRGFHNHSAHTALSLWCLGAGKSILQSSYEASAKYQRPAFTSPNSITKQNWVNHLGHESNYYQGYLEFFQDELEHKNFSAILEEYVFATDANFVSGRSADKQPEMLNRFFAGLLHPMIHAGFGIEFNLPGTFAEGLAQTAVHPADSTDVLPATFFSQSEDGLVSRFASTVGLGSQTDKKDVHAFTVLARILADPTLVLNAPPQELGFYQKVIAKHGESIVKYVNQWTLDGDLQKKLEELLWTNVLIYAVAGNEPTGPFNADFFHMHFVTSSIFLSTIFVHLKRSSQILLLKSYFSVCLGWYLSRGRPPLDIARFFSKTETLLPVAPGPQPTPNEAAHPSPSSIHAITPDPWLPVIQSTLTHPDDHISKLQRALSEYASHFGSTPAGTFAGTELKDAELIDGTLFVRAAGLTQSRLGWVREGEAPLEGVWDRHGFFKA</sequence>
<evidence type="ECO:0008006" key="5">
    <source>
        <dbReference type="Google" id="ProtNLM"/>
    </source>
</evidence>
<evidence type="ECO:0000313" key="3">
    <source>
        <dbReference type="EMBL" id="KAF8903483.1"/>
    </source>
</evidence>
<name>A0A9P5NR37_GYMJU</name>
<evidence type="ECO:0000313" key="4">
    <source>
        <dbReference type="Proteomes" id="UP000724874"/>
    </source>
</evidence>
<reference evidence="3" key="1">
    <citation type="submission" date="2020-11" db="EMBL/GenBank/DDBJ databases">
        <authorList>
            <consortium name="DOE Joint Genome Institute"/>
            <person name="Ahrendt S."/>
            <person name="Riley R."/>
            <person name="Andreopoulos W."/>
            <person name="LaButti K."/>
            <person name="Pangilinan J."/>
            <person name="Ruiz-duenas F.J."/>
            <person name="Barrasa J.M."/>
            <person name="Sanchez-Garcia M."/>
            <person name="Camarero S."/>
            <person name="Miyauchi S."/>
            <person name="Serrano A."/>
            <person name="Linde D."/>
            <person name="Babiker R."/>
            <person name="Drula E."/>
            <person name="Ayuso-Fernandez I."/>
            <person name="Pacheco R."/>
            <person name="Padilla G."/>
            <person name="Ferreira P."/>
            <person name="Barriuso J."/>
            <person name="Kellner H."/>
            <person name="Castanera R."/>
            <person name="Alfaro M."/>
            <person name="Ramirez L."/>
            <person name="Pisabarro A.G."/>
            <person name="Kuo A."/>
            <person name="Tritt A."/>
            <person name="Lipzen A."/>
            <person name="He G."/>
            <person name="Yan M."/>
            <person name="Ng V."/>
            <person name="Cullen D."/>
            <person name="Martin F."/>
            <person name="Rosso M.-N."/>
            <person name="Henrissat B."/>
            <person name="Hibbett D."/>
            <person name="Martinez A.T."/>
            <person name="Grigoriev I.V."/>
        </authorList>
    </citation>
    <scope>NUCLEOTIDE SEQUENCE</scope>
    <source>
        <strain evidence="3">AH 44721</strain>
    </source>
</reference>
<proteinExistence type="predicted"/>
<accession>A0A9P5NR37</accession>
<comment type="caution">
    <text evidence="3">The sequence shown here is derived from an EMBL/GenBank/DDBJ whole genome shotgun (WGS) entry which is preliminary data.</text>
</comment>
<dbReference type="OrthoDB" id="10004862at2759"/>
<dbReference type="InterPro" id="IPR025337">
    <property type="entry name" value="Questin_oxidase-like"/>
</dbReference>
<organism evidence="3 4">
    <name type="scientific">Gymnopilus junonius</name>
    <name type="common">Spectacular rustgill mushroom</name>
    <name type="synonym">Gymnopilus spectabilis subsp. junonius</name>
    <dbReference type="NCBI Taxonomy" id="109634"/>
    <lineage>
        <taxon>Eukaryota</taxon>
        <taxon>Fungi</taxon>
        <taxon>Dikarya</taxon>
        <taxon>Basidiomycota</taxon>
        <taxon>Agaricomycotina</taxon>
        <taxon>Agaricomycetes</taxon>
        <taxon>Agaricomycetidae</taxon>
        <taxon>Agaricales</taxon>
        <taxon>Agaricineae</taxon>
        <taxon>Hymenogastraceae</taxon>
        <taxon>Gymnopilus</taxon>
    </lineage>
</organism>
<protein>
    <recommendedName>
        <fullName evidence="5">Oxidoreductase AflY</fullName>
    </recommendedName>
</protein>
<dbReference type="AlphaFoldDB" id="A0A9P5NR37"/>
<dbReference type="GO" id="GO:0016491">
    <property type="term" value="F:oxidoreductase activity"/>
    <property type="evidence" value="ECO:0007669"/>
    <property type="project" value="UniProtKB-KW"/>
</dbReference>
<dbReference type="Pfam" id="PF14027">
    <property type="entry name" value="Questin_oxidase"/>
    <property type="match status" value="1"/>
</dbReference>
<dbReference type="PANTHER" id="PTHR35870:SF1">
    <property type="entry name" value="PROTEIN, PUTATIVE (AFU_ORTHOLOGUE AFUA_5G03330)-RELATED"/>
    <property type="match status" value="1"/>
</dbReference>
<keyword evidence="4" id="KW-1185">Reference proteome</keyword>
<feature type="region of interest" description="Disordered" evidence="2">
    <location>
        <begin position="380"/>
        <end position="399"/>
    </location>
</feature>
<dbReference type="EMBL" id="JADNYJ010000030">
    <property type="protein sequence ID" value="KAF8903483.1"/>
    <property type="molecule type" value="Genomic_DNA"/>
</dbReference>
<dbReference type="Proteomes" id="UP000724874">
    <property type="component" value="Unassembled WGS sequence"/>
</dbReference>
<dbReference type="PANTHER" id="PTHR35870">
    <property type="entry name" value="PROTEIN, PUTATIVE (AFU_ORTHOLOGUE AFUA_5G03330)-RELATED"/>
    <property type="match status" value="1"/>
</dbReference>
<evidence type="ECO:0000256" key="1">
    <source>
        <dbReference type="ARBA" id="ARBA00023002"/>
    </source>
</evidence>
<gene>
    <name evidence="3" type="ORF">CPB84DRAFT_1678024</name>
</gene>